<evidence type="ECO:0000256" key="1">
    <source>
        <dbReference type="SAM" id="MobiDB-lite"/>
    </source>
</evidence>
<feature type="region of interest" description="Disordered" evidence="1">
    <location>
        <begin position="24"/>
        <end position="49"/>
    </location>
</feature>
<name>C5CLE2_VARPS</name>
<dbReference type="STRING" id="543728.Vapar_0683"/>
<dbReference type="AlphaFoldDB" id="C5CLE2"/>
<gene>
    <name evidence="2" type="ordered locus">Vapar_0683</name>
</gene>
<dbReference type="EMBL" id="CP001635">
    <property type="protein sequence ID" value="ACS17337.1"/>
    <property type="molecule type" value="Genomic_DNA"/>
</dbReference>
<accession>C5CLE2</accession>
<dbReference type="KEGG" id="vap:Vapar_0683"/>
<reference evidence="2" key="1">
    <citation type="submission" date="2009-06" db="EMBL/GenBank/DDBJ databases">
        <title>Complete sequence of chromosome 1 of Variovorax paradoxus S110.</title>
        <authorList>
            <consortium name="US DOE Joint Genome Institute"/>
            <person name="Lucas S."/>
            <person name="Copeland A."/>
            <person name="Lapidus A."/>
            <person name="Glavina del Rio T."/>
            <person name="Tice H."/>
            <person name="Bruce D."/>
            <person name="Goodwin L."/>
            <person name="Pitluck S."/>
            <person name="Chertkov O."/>
            <person name="Brettin T."/>
            <person name="Detter J.C."/>
            <person name="Han C."/>
            <person name="Larimer F."/>
            <person name="Land M."/>
            <person name="Hauser L."/>
            <person name="Kyrpides N."/>
            <person name="Ovchinnikova G."/>
            <person name="Orwin P."/>
            <person name="Leadbetter J.R."/>
            <person name="Spain J.C."/>
            <person name="Han J.I."/>
        </authorList>
    </citation>
    <scope>NUCLEOTIDE SEQUENCE</scope>
    <source>
        <strain evidence="2">S110</strain>
    </source>
</reference>
<protein>
    <submittedName>
        <fullName evidence="2">Uncharacterized protein</fullName>
    </submittedName>
</protein>
<sequence length="49" mass="5430">MSHMTSTIGIQGIDTLMTSIDALQPRRPPKVPHLWPPKLLHPGHGDLTH</sequence>
<dbReference type="HOGENOM" id="CLU_3141950_0_0_4"/>
<evidence type="ECO:0000313" key="2">
    <source>
        <dbReference type="EMBL" id="ACS17337.1"/>
    </source>
</evidence>
<organism evidence="2">
    <name type="scientific">Variovorax paradoxus (strain S110)</name>
    <dbReference type="NCBI Taxonomy" id="543728"/>
    <lineage>
        <taxon>Bacteria</taxon>
        <taxon>Pseudomonadati</taxon>
        <taxon>Pseudomonadota</taxon>
        <taxon>Betaproteobacteria</taxon>
        <taxon>Burkholderiales</taxon>
        <taxon>Comamonadaceae</taxon>
        <taxon>Variovorax</taxon>
    </lineage>
</organism>
<proteinExistence type="predicted"/>